<protein>
    <recommendedName>
        <fullName evidence="2">Alginate export domain-containing protein</fullName>
    </recommendedName>
</protein>
<dbReference type="EMBL" id="BARU01004079">
    <property type="protein sequence ID" value="GAH18544.1"/>
    <property type="molecule type" value="Genomic_DNA"/>
</dbReference>
<sequence length="168" mass="19845">MLFKIGADDLFENYKIIGGFRFSGNFDSNEYLLSVENLKGNFDKQLTFHRLAMNAQSDAALIKIHTQELFYSMRYPFSMVSALKGTFSLRNDRHVYLSTDLKNLHRENEIRTWASIKLEYIFDNTRQRGINIYYGTRLKLFGEMYKQIDRKKSDLFVIGGDIRHYLKI</sequence>
<feature type="non-terminal residue" evidence="1">
    <location>
        <position position="168"/>
    </location>
</feature>
<evidence type="ECO:0000313" key="1">
    <source>
        <dbReference type="EMBL" id="GAH18544.1"/>
    </source>
</evidence>
<dbReference type="AlphaFoldDB" id="X1EN66"/>
<comment type="caution">
    <text evidence="1">The sequence shown here is derived from an EMBL/GenBank/DDBJ whole genome shotgun (WGS) entry which is preliminary data.</text>
</comment>
<evidence type="ECO:0008006" key="2">
    <source>
        <dbReference type="Google" id="ProtNLM"/>
    </source>
</evidence>
<name>X1EN66_9ZZZZ</name>
<organism evidence="1">
    <name type="scientific">marine sediment metagenome</name>
    <dbReference type="NCBI Taxonomy" id="412755"/>
    <lineage>
        <taxon>unclassified sequences</taxon>
        <taxon>metagenomes</taxon>
        <taxon>ecological metagenomes</taxon>
    </lineage>
</organism>
<accession>X1EN66</accession>
<proteinExistence type="predicted"/>
<reference evidence="1" key="1">
    <citation type="journal article" date="2014" name="Front. Microbiol.">
        <title>High frequency of phylogenetically diverse reductive dehalogenase-homologous genes in deep subseafloor sedimentary metagenomes.</title>
        <authorList>
            <person name="Kawai M."/>
            <person name="Futagami T."/>
            <person name="Toyoda A."/>
            <person name="Takaki Y."/>
            <person name="Nishi S."/>
            <person name="Hori S."/>
            <person name="Arai W."/>
            <person name="Tsubouchi T."/>
            <person name="Morono Y."/>
            <person name="Uchiyama I."/>
            <person name="Ito T."/>
            <person name="Fujiyama A."/>
            <person name="Inagaki F."/>
            <person name="Takami H."/>
        </authorList>
    </citation>
    <scope>NUCLEOTIDE SEQUENCE</scope>
    <source>
        <strain evidence="1">Expedition CK06-06</strain>
    </source>
</reference>
<gene>
    <name evidence="1" type="ORF">S03H2_08403</name>
</gene>